<evidence type="ECO:0008006" key="4">
    <source>
        <dbReference type="Google" id="ProtNLM"/>
    </source>
</evidence>
<keyword evidence="1" id="KW-0732">Signal</keyword>
<proteinExistence type="predicted"/>
<dbReference type="EMBL" id="FUWX01000008">
    <property type="protein sequence ID" value="SJZ64029.1"/>
    <property type="molecule type" value="Genomic_DNA"/>
</dbReference>
<organism evidence="2 3">
    <name type="scientific">Cetobacterium ceti</name>
    <dbReference type="NCBI Taxonomy" id="180163"/>
    <lineage>
        <taxon>Bacteria</taxon>
        <taxon>Fusobacteriati</taxon>
        <taxon>Fusobacteriota</taxon>
        <taxon>Fusobacteriia</taxon>
        <taxon>Fusobacteriales</taxon>
        <taxon>Fusobacteriaceae</taxon>
        <taxon>Cetobacterium</taxon>
    </lineage>
</organism>
<dbReference type="AlphaFoldDB" id="A0A1T4MAJ2"/>
<protein>
    <recommendedName>
        <fullName evidence="4">PrcB C-terminal</fullName>
    </recommendedName>
</protein>
<accession>A0A1T4MAJ2</accession>
<keyword evidence="3" id="KW-1185">Reference proteome</keyword>
<evidence type="ECO:0000313" key="2">
    <source>
        <dbReference type="EMBL" id="SJZ64029.1"/>
    </source>
</evidence>
<gene>
    <name evidence="2" type="ORF">SAMN02745174_01131</name>
</gene>
<name>A0A1T4MAJ2_9FUSO</name>
<dbReference type="STRING" id="180163.SAMN02745174_01131"/>
<evidence type="ECO:0000256" key="1">
    <source>
        <dbReference type="SAM" id="SignalP"/>
    </source>
</evidence>
<dbReference type="RefSeq" id="WP_078693630.1">
    <property type="nucleotide sequence ID" value="NZ_FUWX01000008.1"/>
</dbReference>
<evidence type="ECO:0000313" key="3">
    <source>
        <dbReference type="Proteomes" id="UP000191153"/>
    </source>
</evidence>
<feature type="signal peptide" evidence="1">
    <location>
        <begin position="1"/>
        <end position="21"/>
    </location>
</feature>
<feature type="chain" id="PRO_5012978815" description="PrcB C-terminal" evidence="1">
    <location>
        <begin position="22"/>
        <end position="124"/>
    </location>
</feature>
<dbReference type="PROSITE" id="PS51257">
    <property type="entry name" value="PROKAR_LIPOPROTEIN"/>
    <property type="match status" value="1"/>
</dbReference>
<dbReference type="OrthoDB" id="88145at2"/>
<dbReference type="Proteomes" id="UP000191153">
    <property type="component" value="Unassembled WGS sequence"/>
</dbReference>
<reference evidence="2 3" key="1">
    <citation type="submission" date="2017-02" db="EMBL/GenBank/DDBJ databases">
        <authorList>
            <person name="Peterson S.W."/>
        </authorList>
    </citation>
    <scope>NUCLEOTIDE SEQUENCE [LARGE SCALE GENOMIC DNA]</scope>
    <source>
        <strain evidence="2 3">ATCC 700028</strain>
    </source>
</reference>
<sequence length="124" mass="13528">MKKIYLLVCSIIVLQGCSATMALTGDREPNLSVIQKGQNKAIVESQPLKPFNTEVLKNGNIVSMYQYTMGNSPSAGRAAVYVLLDVATCFISEVVTMPIEMSKTGEVKVIRIEYTPQGEIIKIG</sequence>